<feature type="compositionally biased region" description="Basic and acidic residues" evidence="3">
    <location>
        <begin position="35"/>
        <end position="45"/>
    </location>
</feature>
<proteinExistence type="inferred from homology"/>
<dbReference type="InterPro" id="IPR035994">
    <property type="entry name" value="Nucleoside_phosphorylase_sf"/>
</dbReference>
<evidence type="ECO:0000256" key="3">
    <source>
        <dbReference type="SAM" id="MobiDB-lite"/>
    </source>
</evidence>
<feature type="region of interest" description="Disordered" evidence="3">
    <location>
        <begin position="88"/>
        <end position="110"/>
    </location>
</feature>
<evidence type="ECO:0000256" key="1">
    <source>
        <dbReference type="ARBA" id="ARBA00010456"/>
    </source>
</evidence>
<feature type="compositionally biased region" description="Polar residues" evidence="3">
    <location>
        <begin position="89"/>
        <end position="110"/>
    </location>
</feature>
<dbReference type="AlphaFoldDB" id="A0AAN7SRR1"/>
<feature type="binding site" evidence="2">
    <location>
        <position position="262"/>
    </location>
    <ligand>
        <name>phosphate</name>
        <dbReference type="ChEBI" id="CHEBI:43474"/>
    </ligand>
</feature>
<dbReference type="GO" id="GO:0005829">
    <property type="term" value="C:cytosol"/>
    <property type="evidence" value="ECO:0007669"/>
    <property type="project" value="TreeGrafter"/>
</dbReference>
<dbReference type="PANTHER" id="PTHR43691">
    <property type="entry name" value="URIDINE PHOSPHORYLASE"/>
    <property type="match status" value="1"/>
</dbReference>
<dbReference type="GO" id="GO:0004850">
    <property type="term" value="F:uridine phosphorylase activity"/>
    <property type="evidence" value="ECO:0007669"/>
    <property type="project" value="InterPro"/>
</dbReference>
<comment type="similarity">
    <text evidence="1">Belongs to the PNP/UDP phosphorylase family.</text>
</comment>
<feature type="binding site" evidence="2">
    <location>
        <position position="387"/>
    </location>
    <ligand>
        <name>substrate</name>
    </ligand>
</feature>
<comment type="caution">
    <text evidence="5">The sequence shown here is derived from an EMBL/GenBank/DDBJ whole genome shotgun (WGS) entry which is preliminary data.</text>
</comment>
<dbReference type="Proteomes" id="UP001353858">
    <property type="component" value="Unassembled WGS sequence"/>
</dbReference>
<dbReference type="InterPro" id="IPR000845">
    <property type="entry name" value="Nucleoside_phosphorylase_d"/>
</dbReference>
<reference evidence="6" key="1">
    <citation type="submission" date="2023-01" db="EMBL/GenBank/DDBJ databases">
        <title>Key to firefly adult light organ development and bioluminescence: homeobox transcription factors regulate luciferase expression and transportation to peroxisome.</title>
        <authorList>
            <person name="Fu X."/>
        </authorList>
    </citation>
    <scope>NUCLEOTIDE SEQUENCE [LARGE SCALE GENOMIC DNA]</scope>
</reference>
<dbReference type="Pfam" id="PF01048">
    <property type="entry name" value="PNP_UDP_1"/>
    <property type="match status" value="1"/>
</dbReference>
<accession>A0AAN7SRR1</accession>
<feature type="domain" description="Nucleoside phosphorylase" evidence="4">
    <location>
        <begin position="221"/>
        <end position="472"/>
    </location>
</feature>
<evidence type="ECO:0000256" key="2">
    <source>
        <dbReference type="PIRSR" id="PIRSR610059-50"/>
    </source>
</evidence>
<name>A0AAN7SRR1_9COLE</name>
<feature type="binding site" evidence="2">
    <location>
        <begin position="306"/>
        <end position="309"/>
    </location>
    <ligand>
        <name>phosphate</name>
        <dbReference type="ChEBI" id="CHEBI:43474"/>
    </ligand>
</feature>
<evidence type="ECO:0000313" key="5">
    <source>
        <dbReference type="EMBL" id="KAK4881190.1"/>
    </source>
</evidence>
<protein>
    <recommendedName>
        <fullName evidence="4">Nucleoside phosphorylase domain-containing protein</fullName>
    </recommendedName>
</protein>
<gene>
    <name evidence="5" type="ORF">RN001_004509</name>
</gene>
<evidence type="ECO:0000259" key="4">
    <source>
        <dbReference type="Pfam" id="PF01048"/>
    </source>
</evidence>
<evidence type="ECO:0000313" key="6">
    <source>
        <dbReference type="Proteomes" id="UP001353858"/>
    </source>
</evidence>
<dbReference type="GO" id="GO:0006218">
    <property type="term" value="P:uridine catabolic process"/>
    <property type="evidence" value="ECO:0007669"/>
    <property type="project" value="TreeGrafter"/>
</dbReference>
<dbReference type="PANTHER" id="PTHR43691:SF11">
    <property type="entry name" value="FI09636P-RELATED"/>
    <property type="match status" value="1"/>
</dbReference>
<organism evidence="5 6">
    <name type="scientific">Aquatica leii</name>
    <dbReference type="NCBI Taxonomy" id="1421715"/>
    <lineage>
        <taxon>Eukaryota</taxon>
        <taxon>Metazoa</taxon>
        <taxon>Ecdysozoa</taxon>
        <taxon>Arthropoda</taxon>
        <taxon>Hexapoda</taxon>
        <taxon>Insecta</taxon>
        <taxon>Pterygota</taxon>
        <taxon>Neoptera</taxon>
        <taxon>Endopterygota</taxon>
        <taxon>Coleoptera</taxon>
        <taxon>Polyphaga</taxon>
        <taxon>Elateriformia</taxon>
        <taxon>Elateroidea</taxon>
        <taxon>Lampyridae</taxon>
        <taxon>Luciolinae</taxon>
        <taxon>Aquatica</taxon>
    </lineage>
</organism>
<dbReference type="CDD" id="cd17763">
    <property type="entry name" value="UP_hUPP-like"/>
    <property type="match status" value="1"/>
</dbReference>
<keyword evidence="6" id="KW-1185">Reference proteome</keyword>
<dbReference type="InterPro" id="IPR010059">
    <property type="entry name" value="Uridine_phosphorylase_euk"/>
</dbReference>
<dbReference type="Gene3D" id="3.40.50.1580">
    <property type="entry name" value="Nucleoside phosphorylase domain"/>
    <property type="match status" value="1"/>
</dbReference>
<dbReference type="GO" id="GO:0009166">
    <property type="term" value="P:nucleotide catabolic process"/>
    <property type="evidence" value="ECO:0007669"/>
    <property type="project" value="InterPro"/>
</dbReference>
<feature type="region of interest" description="Disordered" evidence="3">
    <location>
        <begin position="13"/>
        <end position="56"/>
    </location>
</feature>
<sequence length="508" mass="56956">MANKRALTEKKLLEALQDLPEDHSDNSNYSDLPADSEHFEYDPRSSPDTSFDSDNDQIADHDQEVANSVKISSERSSPCHKIRKFEFSNRPSTSTNTLSAATQQRSLGKSTSNVCQAVIPSSAKKIITHVVTMPEVTNDVAVANDQDDHDFCHYSDDETDGTENGKNHCSYSSSTVQKIRYPDGSVKLRNPNIELMDQDILYHLALGSESHDLVEMFGDIKFICMGGTPKRMETFANFIMEEIGHKLPTGTTLLDISQYSYRYCMYKVGPVLSVSHGMGVPSISILLHEIIKLMYHARVKDPIFFRIGTCGGIGLEGGTVVVSEEAVDAMMNNYYEVPMLGKLVRRPAKLDRKLVRELKNLADPEDPYVTTSGKTMCTSDFYEGQGRLDGAFCEYTESDKLDYLESLRNQGVVNIEMEAIPFAALTHHAGIKSAIVCVTLLDRQKGDQVMAPKEVANEWQIRPQKLVARYIKRYLQMKGRISFEGHGSMAVKSPRRFKLVQQESETFE</sequence>
<dbReference type="EMBL" id="JARPUR010000002">
    <property type="protein sequence ID" value="KAK4881190.1"/>
    <property type="molecule type" value="Genomic_DNA"/>
</dbReference>
<feature type="binding site" evidence="2">
    <location>
        <position position="385"/>
    </location>
    <ligand>
        <name>substrate</name>
    </ligand>
</feature>
<dbReference type="NCBIfam" id="TIGR01719">
    <property type="entry name" value="euk_UDPppase"/>
    <property type="match status" value="1"/>
</dbReference>
<dbReference type="SUPFAM" id="SSF53167">
    <property type="entry name" value="Purine and uridine phosphorylases"/>
    <property type="match status" value="1"/>
</dbReference>